<keyword evidence="1" id="KW-0732">Signal</keyword>
<organism evidence="2 3">
    <name type="scientific">Knufia fluminis</name>
    <dbReference type="NCBI Taxonomy" id="191047"/>
    <lineage>
        <taxon>Eukaryota</taxon>
        <taxon>Fungi</taxon>
        <taxon>Dikarya</taxon>
        <taxon>Ascomycota</taxon>
        <taxon>Pezizomycotina</taxon>
        <taxon>Eurotiomycetes</taxon>
        <taxon>Chaetothyriomycetidae</taxon>
        <taxon>Chaetothyriales</taxon>
        <taxon>Trichomeriaceae</taxon>
        <taxon>Knufia</taxon>
    </lineage>
</organism>
<keyword evidence="3" id="KW-1185">Reference proteome</keyword>
<name>A0AAN8ELL3_9EURO</name>
<dbReference type="EMBL" id="JAKLMC020000035">
    <property type="protein sequence ID" value="KAK5949516.1"/>
    <property type="molecule type" value="Genomic_DNA"/>
</dbReference>
<evidence type="ECO:0000256" key="1">
    <source>
        <dbReference type="SAM" id="SignalP"/>
    </source>
</evidence>
<evidence type="ECO:0000313" key="2">
    <source>
        <dbReference type="EMBL" id="KAK5949516.1"/>
    </source>
</evidence>
<proteinExistence type="predicted"/>
<dbReference type="Proteomes" id="UP001316803">
    <property type="component" value="Unassembled WGS sequence"/>
</dbReference>
<comment type="caution">
    <text evidence="2">The sequence shown here is derived from an EMBL/GenBank/DDBJ whole genome shotgun (WGS) entry which is preliminary data.</text>
</comment>
<dbReference type="AlphaFoldDB" id="A0AAN8ELL3"/>
<evidence type="ECO:0000313" key="3">
    <source>
        <dbReference type="Proteomes" id="UP001316803"/>
    </source>
</evidence>
<reference evidence="2 3" key="1">
    <citation type="submission" date="2022-12" db="EMBL/GenBank/DDBJ databases">
        <title>Genomic features and morphological characterization of a novel Knufia sp. strain isolated from spacecraft assembly facility.</title>
        <authorList>
            <person name="Teixeira M."/>
            <person name="Chander A.M."/>
            <person name="Stajich J.E."/>
            <person name="Venkateswaran K."/>
        </authorList>
    </citation>
    <scope>NUCLEOTIDE SEQUENCE [LARGE SCALE GENOMIC DNA]</scope>
    <source>
        <strain evidence="2 3">FJI-L2-BK-P2</strain>
    </source>
</reference>
<feature type="chain" id="PRO_5042899979" evidence="1">
    <location>
        <begin position="21"/>
        <end position="117"/>
    </location>
</feature>
<sequence length="117" mass="12273">MFTKAIAAFTLVAFSATSLAAPASAPVTQSNPVVTITLIDATQHHWPITVPSTQTWTPTNVAESISHVHVENTGYVPCAFFGVDGTVIVSFPGDVKDLDVGPPQTIVGGICGPFRHE</sequence>
<protein>
    <submittedName>
        <fullName evidence="2">Uncharacterized protein</fullName>
    </submittedName>
</protein>
<gene>
    <name evidence="2" type="ORF">OHC33_009509</name>
</gene>
<accession>A0AAN8ELL3</accession>
<feature type="signal peptide" evidence="1">
    <location>
        <begin position="1"/>
        <end position="20"/>
    </location>
</feature>